<gene>
    <name evidence="4" type="primary">Scrn2</name>
</gene>
<dbReference type="Pfam" id="PF03577">
    <property type="entry name" value="Peptidase_C69"/>
    <property type="match status" value="1"/>
</dbReference>
<proteinExistence type="inferred from homology"/>
<dbReference type="InterPro" id="IPR005322">
    <property type="entry name" value="Peptidase_C69"/>
</dbReference>
<evidence type="ECO:0000256" key="1">
    <source>
        <dbReference type="ARBA" id="ARBA00005705"/>
    </source>
</evidence>
<organism evidence="3 4">
    <name type="scientific">Cricetulus griseus</name>
    <name type="common">Chinese hamster</name>
    <name type="synonym">Cricetulus barabensis griseus</name>
    <dbReference type="NCBI Taxonomy" id="10029"/>
    <lineage>
        <taxon>Eukaryota</taxon>
        <taxon>Metazoa</taxon>
        <taxon>Chordata</taxon>
        <taxon>Craniata</taxon>
        <taxon>Vertebrata</taxon>
        <taxon>Euteleostomi</taxon>
        <taxon>Mammalia</taxon>
        <taxon>Eutheria</taxon>
        <taxon>Euarchontoglires</taxon>
        <taxon>Glires</taxon>
        <taxon>Rodentia</taxon>
        <taxon>Myomorpha</taxon>
        <taxon>Muroidea</taxon>
        <taxon>Cricetidae</taxon>
        <taxon>Cricetinae</taxon>
        <taxon>Cricetulus</taxon>
    </lineage>
</organism>
<dbReference type="GO" id="GO:0016805">
    <property type="term" value="F:dipeptidase activity"/>
    <property type="evidence" value="ECO:0007669"/>
    <property type="project" value="InterPro"/>
</dbReference>
<dbReference type="CTD" id="90507"/>
<name>A0A9J7K7M8_CRIGR</name>
<dbReference type="Proteomes" id="UP001108280">
    <property type="component" value="Chromosome 7"/>
</dbReference>
<protein>
    <recommendedName>
        <fullName evidence="2">Secernin-2</fullName>
    </recommendedName>
</protein>
<dbReference type="PANTHER" id="PTHR12994">
    <property type="entry name" value="SECERNIN"/>
    <property type="match status" value="1"/>
</dbReference>
<dbReference type="AlphaFoldDB" id="A0A9J7K7M8"/>
<reference evidence="4" key="3">
    <citation type="submission" date="2025-08" db="UniProtKB">
        <authorList>
            <consortium name="RefSeq"/>
        </authorList>
    </citation>
    <scope>IDENTIFICATION</scope>
    <source>
        <strain evidence="4">17A/GY</strain>
        <tissue evidence="4">Liver</tissue>
    </source>
</reference>
<dbReference type="RefSeq" id="XP_035303123.1">
    <property type="nucleotide sequence ID" value="XM_035447232.1"/>
</dbReference>
<dbReference type="PANTHER" id="PTHR12994:SF16">
    <property type="entry name" value="SECERNIN-2"/>
    <property type="match status" value="1"/>
</dbReference>
<sequence length="423" mass="46454">MASSNPDAPCSCDCFVSVPPASAIPAVIFAKNSDRPRDEVQEVVFIPASTHVPGSRLQCTYIEVEQVLKTHAVILSRPSWLWGAEMGANEHGVCIGNEAVWTKEPVGEGEALLGMDLLRLALERSSTAQEAVHVIAGLLERYGQGGSCREEPVPFCYHNTFLLADRTEAWVLETAGKLWAAQQIQGGARNISNQLSIGTDISAEHPELRSHAKAQGWWTGQGTFDFAEVFSLTQQPVRMEAAKARFRAGHELLQQRQGSITAEVMMDILRNKQSGICMDSGGFRTTASMVSVLPQDPTKPCVHFLTATPDPSRSVFKPFIFEVGVAQAPQVLSPIFGAQDPVRILPRFQTQVDRRHLLYRGHQAALGLMEDGQGKQLRQMQQSLEQEGLEVLRGLLTGEQTPPPQLLGSLFQTFVEKEQKAYA</sequence>
<dbReference type="GO" id="GO:0006508">
    <property type="term" value="P:proteolysis"/>
    <property type="evidence" value="ECO:0007669"/>
    <property type="project" value="InterPro"/>
</dbReference>
<comment type="similarity">
    <text evidence="1">Belongs to the peptidase C69 family. Secernin subfamily.</text>
</comment>
<evidence type="ECO:0000313" key="4">
    <source>
        <dbReference type="RefSeq" id="XP_035303123.1"/>
    </source>
</evidence>
<dbReference type="GO" id="GO:0070004">
    <property type="term" value="F:cysteine-type exopeptidase activity"/>
    <property type="evidence" value="ECO:0007669"/>
    <property type="project" value="InterPro"/>
</dbReference>
<evidence type="ECO:0000313" key="3">
    <source>
        <dbReference type="Proteomes" id="UP001108280"/>
    </source>
</evidence>
<evidence type="ECO:0000256" key="2">
    <source>
        <dbReference type="ARBA" id="ARBA00040986"/>
    </source>
</evidence>
<dbReference type="GeneID" id="100753908"/>
<reference evidence="3" key="2">
    <citation type="journal article" date="2020" name="Biotechnol. Bioeng.">
        <title>Chromosome-scale scaffolds for the Chinese hamster reference genome assembly to facilitate the study of the CHO epigenome.</title>
        <authorList>
            <person name="Hilliard W."/>
            <person name="MacDonald M."/>
            <person name="Lee K.H."/>
        </authorList>
    </citation>
    <scope>NUCLEOTIDE SEQUENCE [LARGE SCALE GENOMIC DNA]</scope>
    <source>
        <strain evidence="3">17A/GY</strain>
    </source>
</reference>
<accession>A0A9J7K7M8</accession>
<dbReference type="Gene3D" id="3.60.60.10">
    <property type="entry name" value="Penicillin V Acylase, Chain A"/>
    <property type="match status" value="1"/>
</dbReference>
<reference evidence="3" key="1">
    <citation type="journal article" date="2018" name="Biotechnol. Bioeng.">
        <title>A reference genome of the Chinese hamster based on a hybrid assembly strategy.</title>
        <authorList>
            <person name="Rupp O."/>
            <person name="MacDonald M.L."/>
            <person name="Li S."/>
            <person name="Dhiman H."/>
            <person name="Polson S."/>
            <person name="Griep S."/>
            <person name="Heffner K."/>
            <person name="Hernandez I."/>
            <person name="Brinkrolf K."/>
            <person name="Jadhav V."/>
            <person name="Samoudi M."/>
            <person name="Hao H."/>
            <person name="Kingham B."/>
            <person name="Goesmann A."/>
            <person name="Betenbaugh M.J."/>
            <person name="Lewis N.E."/>
            <person name="Borth N."/>
            <person name="Lee K.H."/>
        </authorList>
    </citation>
    <scope>NUCLEOTIDE SEQUENCE [LARGE SCALE GENOMIC DNA]</scope>
    <source>
        <strain evidence="3">17A/GY</strain>
    </source>
</reference>
<dbReference type="FunFam" id="3.60.60.10:FF:000001">
    <property type="entry name" value="Secernin 1"/>
    <property type="match status" value="1"/>
</dbReference>
<keyword evidence="3" id="KW-1185">Reference proteome</keyword>
<dbReference type="RefSeq" id="XP_035309864.1">
    <property type="nucleotide sequence ID" value="XM_035453973.1"/>
</dbReference>